<proteinExistence type="predicted"/>
<dbReference type="AlphaFoldDB" id="A0A2A2HBD5"/>
<protein>
    <submittedName>
        <fullName evidence="2">Uncharacterized protein</fullName>
    </submittedName>
</protein>
<evidence type="ECO:0000256" key="1">
    <source>
        <dbReference type="SAM" id="Phobius"/>
    </source>
</evidence>
<comment type="caution">
    <text evidence="2">The sequence shown here is derived from an EMBL/GenBank/DDBJ whole genome shotgun (WGS) entry which is preliminary data.</text>
</comment>
<evidence type="ECO:0000313" key="4">
    <source>
        <dbReference type="Proteomes" id="UP000217528"/>
    </source>
</evidence>
<reference evidence="3 5" key="1">
    <citation type="submission" date="2016-04" db="EMBL/GenBank/DDBJ databases">
        <title>Genome sequence of Methanosphaera cuniculi DSM 4103.</title>
        <authorList>
            <person name="Poehlein A."/>
            <person name="Seedorf H."/>
            <person name="Daniel R."/>
        </authorList>
    </citation>
    <scope>NUCLEOTIDE SEQUENCE [LARGE SCALE GENOMIC DNA]</scope>
    <source>
        <strain evidence="3 5">DSM 4103</strain>
    </source>
</reference>
<gene>
    <name evidence="2" type="ORF">ASJ82_06190</name>
    <name evidence="3" type="ORF">MSCUN_15930</name>
</gene>
<organism evidence="2 4">
    <name type="scientific">Methanosphaera cuniculi</name>
    <dbReference type="NCBI Taxonomy" id="1077256"/>
    <lineage>
        <taxon>Archaea</taxon>
        <taxon>Methanobacteriati</taxon>
        <taxon>Methanobacteriota</taxon>
        <taxon>Methanomada group</taxon>
        <taxon>Methanobacteria</taxon>
        <taxon>Methanobacteriales</taxon>
        <taxon>Methanobacteriaceae</taxon>
        <taxon>Methanosphaera</taxon>
    </lineage>
</organism>
<accession>A0A2A2HBD5</accession>
<keyword evidence="4" id="KW-1185">Reference proteome</keyword>
<dbReference type="Proteomes" id="UP000246004">
    <property type="component" value="Unassembled WGS sequence"/>
</dbReference>
<feature type="transmembrane region" description="Helical" evidence="1">
    <location>
        <begin position="7"/>
        <end position="24"/>
    </location>
</feature>
<dbReference type="RefSeq" id="WP_095609170.1">
    <property type="nucleotide sequence ID" value="NZ_LMVN01000026.1"/>
</dbReference>
<reference evidence="2 4" key="2">
    <citation type="journal article" date="2017" name="BMC Genomics">
        <title>Genomic analysis of methanogenic archaea reveals a shift towards energy conservation.</title>
        <authorList>
            <person name="Gilmore S.P."/>
            <person name="Henske J.K."/>
            <person name="Sexton J.A."/>
            <person name="Solomon K.V."/>
            <person name="Seppala S."/>
            <person name="Yoo J.I."/>
            <person name="Huyett L.M."/>
            <person name="Pressman A."/>
            <person name="Cogan J.Z."/>
            <person name="Kivenson V."/>
            <person name="Peng X."/>
            <person name="Tan Y."/>
            <person name="Valentine D.L."/>
            <person name="O'Malley M.A."/>
        </authorList>
    </citation>
    <scope>NUCLEOTIDE SEQUENCE [LARGE SCALE GENOMIC DNA]</scope>
    <source>
        <strain evidence="2 4">1R-7</strain>
    </source>
</reference>
<sequence length="63" mass="7209">MNKKFKILIIILILILIPVIYFTATTLSNQMEQNNFYETIKNVSNAENNSDKGAAEFIQNNSE</sequence>
<dbReference type="EMBL" id="LWMS01000048">
    <property type="protein sequence ID" value="PWL07511.1"/>
    <property type="molecule type" value="Genomic_DNA"/>
</dbReference>
<name>A0A2A2HBD5_9EURY</name>
<keyword evidence="1" id="KW-1133">Transmembrane helix</keyword>
<keyword evidence="1" id="KW-0812">Transmembrane</keyword>
<keyword evidence="1" id="KW-0472">Membrane</keyword>
<dbReference type="EMBL" id="LMVN01000026">
    <property type="protein sequence ID" value="PAV06739.1"/>
    <property type="molecule type" value="Genomic_DNA"/>
</dbReference>
<evidence type="ECO:0000313" key="2">
    <source>
        <dbReference type="EMBL" id="PAV06739.1"/>
    </source>
</evidence>
<evidence type="ECO:0000313" key="5">
    <source>
        <dbReference type="Proteomes" id="UP000246004"/>
    </source>
</evidence>
<evidence type="ECO:0000313" key="3">
    <source>
        <dbReference type="EMBL" id="PWL07511.1"/>
    </source>
</evidence>
<dbReference type="Proteomes" id="UP000217528">
    <property type="component" value="Unassembled WGS sequence"/>
</dbReference>